<keyword evidence="2" id="KW-0808">Transferase</keyword>
<sequence>MPRLITFPGQGTPVLGHVFNSYLAQRSPAILAGDHARLVAKQIEQTPGEPASIVACSFLLYKIHCSENRGNNASRVFLGHSLGELSCLAAGNSLFTLQQAMAIAHYRNSLMLQAVAQQQGAREYSMWAISAPKAKSLANDVRRLIKLQPKGSSVALANINTDQQCVVSGTAEDFEHWQVRLRGIVGRCKISRLKNPYRLPFHNPQVLAPIGEPLLSYMWENLKDQGLQTLKTLDHPMICNLTGGQVTDVHDALERFAYGSCNVVEFVKCCETVNSLDITEALHIGPSNVIGKLVAKNCQIRKSEVWNEYMGADPQATIPPLE</sequence>
<dbReference type="Gene3D" id="3.40.366.10">
    <property type="entry name" value="Malonyl-Coenzyme A Acyl Carrier Protein, domain 2"/>
    <property type="match status" value="1"/>
</dbReference>
<evidence type="ECO:0000256" key="2">
    <source>
        <dbReference type="ARBA" id="ARBA00022679"/>
    </source>
</evidence>
<dbReference type="EMBL" id="LT598459">
    <property type="protein sequence ID" value="SCU82741.1"/>
    <property type="molecule type" value="Genomic_DNA"/>
</dbReference>
<dbReference type="GO" id="GO:0004314">
    <property type="term" value="F:[acyl-carrier-protein] S-malonyltransferase activity"/>
    <property type="evidence" value="ECO:0007669"/>
    <property type="project" value="UniProtKB-EC"/>
</dbReference>
<dbReference type="GO" id="GO:0005739">
    <property type="term" value="C:mitochondrion"/>
    <property type="evidence" value="ECO:0007669"/>
    <property type="project" value="EnsemblFungi"/>
</dbReference>
<name>A0A1G4IZT2_9SACH</name>
<dbReference type="OrthoDB" id="541883at2759"/>
<evidence type="ECO:0000313" key="6">
    <source>
        <dbReference type="EMBL" id="SCU82741.1"/>
    </source>
</evidence>
<evidence type="ECO:0000256" key="4">
    <source>
        <dbReference type="ARBA" id="ARBA00048462"/>
    </source>
</evidence>
<dbReference type="PANTHER" id="PTHR42681:SF1">
    <property type="entry name" value="MALONYL-COA-ACYL CARRIER PROTEIN TRANSACYLASE, MITOCHONDRIAL"/>
    <property type="match status" value="1"/>
</dbReference>
<dbReference type="SUPFAM" id="SSF52151">
    <property type="entry name" value="FabD/lysophospholipase-like"/>
    <property type="match status" value="1"/>
</dbReference>
<evidence type="ECO:0000256" key="1">
    <source>
        <dbReference type="ARBA" id="ARBA00013258"/>
    </source>
</evidence>
<proteinExistence type="predicted"/>
<evidence type="ECO:0000259" key="5">
    <source>
        <dbReference type="SMART" id="SM00827"/>
    </source>
</evidence>
<dbReference type="PANTHER" id="PTHR42681">
    <property type="entry name" value="MALONYL-COA-ACYL CARRIER PROTEIN TRANSACYLASE, MITOCHONDRIAL"/>
    <property type="match status" value="1"/>
</dbReference>
<keyword evidence="7" id="KW-1185">Reference proteome</keyword>
<evidence type="ECO:0000256" key="3">
    <source>
        <dbReference type="ARBA" id="ARBA00023315"/>
    </source>
</evidence>
<dbReference type="AlphaFoldDB" id="A0A1G4IZT2"/>
<dbReference type="EC" id="2.3.1.39" evidence="1"/>
<dbReference type="InterPro" id="IPR016036">
    <property type="entry name" value="Malonyl_transacylase_ACP-bd"/>
</dbReference>
<gene>
    <name evidence="6" type="ORF">LADA_0C07646G</name>
</gene>
<protein>
    <recommendedName>
        <fullName evidence="1">[acyl-carrier-protein] S-malonyltransferase</fullName>
        <ecNumber evidence="1">2.3.1.39</ecNumber>
    </recommendedName>
</protein>
<dbReference type="InterPro" id="IPR001227">
    <property type="entry name" value="Ac_transferase_dom_sf"/>
</dbReference>
<comment type="catalytic activity">
    <reaction evidence="4">
        <text>holo-[ACP] + malonyl-CoA = malonyl-[ACP] + CoA</text>
        <dbReference type="Rhea" id="RHEA:41792"/>
        <dbReference type="Rhea" id="RHEA-COMP:9623"/>
        <dbReference type="Rhea" id="RHEA-COMP:9685"/>
        <dbReference type="ChEBI" id="CHEBI:57287"/>
        <dbReference type="ChEBI" id="CHEBI:57384"/>
        <dbReference type="ChEBI" id="CHEBI:64479"/>
        <dbReference type="ChEBI" id="CHEBI:78449"/>
        <dbReference type="EC" id="2.3.1.39"/>
    </reaction>
</comment>
<dbReference type="STRING" id="1266660.A0A1G4IZT2"/>
<dbReference type="InterPro" id="IPR014043">
    <property type="entry name" value="Acyl_transferase_dom"/>
</dbReference>
<dbReference type="GO" id="GO:0006633">
    <property type="term" value="P:fatty acid biosynthetic process"/>
    <property type="evidence" value="ECO:0007669"/>
    <property type="project" value="TreeGrafter"/>
</dbReference>
<reference evidence="7" key="1">
    <citation type="submission" date="2016-03" db="EMBL/GenBank/DDBJ databases">
        <authorList>
            <person name="Devillers H."/>
        </authorList>
    </citation>
    <scope>NUCLEOTIDE SEQUENCE [LARGE SCALE GENOMIC DNA]</scope>
</reference>
<evidence type="ECO:0000313" key="7">
    <source>
        <dbReference type="Proteomes" id="UP000190274"/>
    </source>
</evidence>
<keyword evidence="3" id="KW-0012">Acyltransferase</keyword>
<dbReference type="SMART" id="SM00827">
    <property type="entry name" value="PKS_AT"/>
    <property type="match status" value="1"/>
</dbReference>
<dbReference type="Proteomes" id="UP000190274">
    <property type="component" value="Chromosome C"/>
</dbReference>
<dbReference type="Gene3D" id="3.30.70.250">
    <property type="entry name" value="Malonyl-CoA ACP transacylase, ACP-binding"/>
    <property type="match status" value="1"/>
</dbReference>
<dbReference type="InterPro" id="IPR016035">
    <property type="entry name" value="Acyl_Trfase/lysoPLipase"/>
</dbReference>
<organism evidence="6 7">
    <name type="scientific">Lachancea dasiensis</name>
    <dbReference type="NCBI Taxonomy" id="1072105"/>
    <lineage>
        <taxon>Eukaryota</taxon>
        <taxon>Fungi</taxon>
        <taxon>Dikarya</taxon>
        <taxon>Ascomycota</taxon>
        <taxon>Saccharomycotina</taxon>
        <taxon>Saccharomycetes</taxon>
        <taxon>Saccharomycetales</taxon>
        <taxon>Saccharomycetaceae</taxon>
        <taxon>Lachancea</taxon>
    </lineage>
</organism>
<feature type="domain" description="Malonyl-CoA:ACP transacylase (MAT)" evidence="5">
    <location>
        <begin position="6"/>
        <end position="317"/>
    </location>
</feature>
<dbReference type="SUPFAM" id="SSF55048">
    <property type="entry name" value="Probable ACP-binding domain of malonyl-CoA ACP transacylase"/>
    <property type="match status" value="1"/>
</dbReference>
<accession>A0A1G4IZT2</accession>
<dbReference type="InterPro" id="IPR050858">
    <property type="entry name" value="Mal-CoA-ACP_Trans/PKS_FabD"/>
</dbReference>